<protein>
    <submittedName>
        <fullName evidence="1">Ankyrin repeat-containing protein BDA1</fullName>
    </submittedName>
</protein>
<organism evidence="1 2">
    <name type="scientific">Camellia lanceoleosa</name>
    <dbReference type="NCBI Taxonomy" id="1840588"/>
    <lineage>
        <taxon>Eukaryota</taxon>
        <taxon>Viridiplantae</taxon>
        <taxon>Streptophyta</taxon>
        <taxon>Embryophyta</taxon>
        <taxon>Tracheophyta</taxon>
        <taxon>Spermatophyta</taxon>
        <taxon>Magnoliopsida</taxon>
        <taxon>eudicotyledons</taxon>
        <taxon>Gunneridae</taxon>
        <taxon>Pentapetalae</taxon>
        <taxon>asterids</taxon>
        <taxon>Ericales</taxon>
        <taxon>Theaceae</taxon>
        <taxon>Camellia</taxon>
    </lineage>
</organism>
<sequence>MEQTQAQQRLKEAAEEGDINGLYSCIKEDPHILDGIDDIPFVDSPLHTAASVGHTHFALEMMNLKPSFTEKLNPEGLTPLDLALRNGYLITVRRLVNFDKELIRVKGREMLTPLHHVAEKGHTDLLAEFLCACPESIMDLTIRDETAVHIAVKNFQLQAFKVLLGWLRRTQRLHVLNRDDDEGNSVLHIAVSTLQPQIVKLLVKESYTKKNKNTKNLEGLTARDMAARLDPSAAKTQIEKILRQAGALKSPSLAGSSDSSLSTKLSLADFLRSPERLLEKTVKIYNQSGKLTKEVWNATLVVAVLVATSTFQAILNPPGGVNRDNNNQLTNNINATISTASTTNTNHFNISIFTHPTNTTNNPLYYFTYTKLFFQLYYYNTICFLFSIATIMAALPFRLSSVPLFCSLWFMIISYGCSFKLISPSPSNSDLTTFLLGLFVQFGQSVLVLSPYIRLIFGVLKYICTSAFRLQRKRLKMLQLCLEGVHPKKSY</sequence>
<dbReference type="Proteomes" id="UP001060215">
    <property type="component" value="Chromosome 14"/>
</dbReference>
<comment type="caution">
    <text evidence="1">The sequence shown here is derived from an EMBL/GenBank/DDBJ whole genome shotgun (WGS) entry which is preliminary data.</text>
</comment>
<keyword evidence="2" id="KW-1185">Reference proteome</keyword>
<dbReference type="EMBL" id="CM045771">
    <property type="protein sequence ID" value="KAI7988223.1"/>
    <property type="molecule type" value="Genomic_DNA"/>
</dbReference>
<reference evidence="1 2" key="1">
    <citation type="journal article" date="2022" name="Plant J.">
        <title>Chromosome-level genome of Camellia lanceoleosa provides a valuable resource for understanding genome evolution and self-incompatibility.</title>
        <authorList>
            <person name="Gong W."/>
            <person name="Xiao S."/>
            <person name="Wang L."/>
            <person name="Liao Z."/>
            <person name="Chang Y."/>
            <person name="Mo W."/>
            <person name="Hu G."/>
            <person name="Li W."/>
            <person name="Zhao G."/>
            <person name="Zhu H."/>
            <person name="Hu X."/>
            <person name="Ji K."/>
            <person name="Xiang X."/>
            <person name="Song Q."/>
            <person name="Yuan D."/>
            <person name="Jin S."/>
            <person name="Zhang L."/>
        </authorList>
    </citation>
    <scope>NUCLEOTIDE SEQUENCE [LARGE SCALE GENOMIC DNA]</scope>
    <source>
        <strain evidence="1">SQ_2022a</strain>
    </source>
</reference>
<gene>
    <name evidence="1" type="ORF">LOK49_LG13G01659</name>
</gene>
<proteinExistence type="predicted"/>
<evidence type="ECO:0000313" key="2">
    <source>
        <dbReference type="Proteomes" id="UP001060215"/>
    </source>
</evidence>
<name>A0ACC0FIZ7_9ERIC</name>
<accession>A0ACC0FIZ7</accession>
<evidence type="ECO:0000313" key="1">
    <source>
        <dbReference type="EMBL" id="KAI7988223.1"/>
    </source>
</evidence>